<dbReference type="GO" id="GO:0034707">
    <property type="term" value="C:chloride channel complex"/>
    <property type="evidence" value="ECO:0007669"/>
    <property type="project" value="UniProtKB-KW"/>
</dbReference>
<organism evidence="8 9">
    <name type="scientific">Laticauda laticaudata</name>
    <name type="common">Blue-ringed sea krait</name>
    <name type="synonym">Blue-lipped sea krait</name>
    <dbReference type="NCBI Taxonomy" id="8630"/>
    <lineage>
        <taxon>Eukaryota</taxon>
        <taxon>Metazoa</taxon>
        <taxon>Chordata</taxon>
        <taxon>Craniata</taxon>
        <taxon>Vertebrata</taxon>
        <taxon>Euteleostomi</taxon>
        <taxon>Lepidosauria</taxon>
        <taxon>Squamata</taxon>
        <taxon>Bifurcata</taxon>
        <taxon>Unidentata</taxon>
        <taxon>Episquamata</taxon>
        <taxon>Toxicofera</taxon>
        <taxon>Serpentes</taxon>
        <taxon>Colubroidea</taxon>
        <taxon>Elapidae</taxon>
        <taxon>Laticaudinae</taxon>
        <taxon>Laticauda</taxon>
    </lineage>
</organism>
<comment type="catalytic activity">
    <reaction evidence="5">
        <text>chloride(in) = chloride(out)</text>
        <dbReference type="Rhea" id="RHEA:29823"/>
        <dbReference type="ChEBI" id="CHEBI:17996"/>
    </reaction>
</comment>
<keyword evidence="4 7" id="KW-0472">Membrane</keyword>
<keyword evidence="3 7" id="KW-1133">Transmembrane helix</keyword>
<name>A0A8C5STR7_LATLA</name>
<proteinExistence type="inferred from homology"/>
<keyword evidence="7" id="KW-0406">Ion transport</keyword>
<dbReference type="InterPro" id="IPR000615">
    <property type="entry name" value="Bestrophin"/>
</dbReference>
<dbReference type="Pfam" id="PF01062">
    <property type="entry name" value="Bestrophin"/>
    <property type="match status" value="1"/>
</dbReference>
<reference evidence="8" key="1">
    <citation type="submission" date="2025-08" db="UniProtKB">
        <authorList>
            <consortium name="Ensembl"/>
        </authorList>
    </citation>
    <scope>IDENTIFICATION</scope>
</reference>
<evidence type="ECO:0000256" key="6">
    <source>
        <dbReference type="ARBA" id="ARBA00034769"/>
    </source>
</evidence>
<reference evidence="8" key="2">
    <citation type="submission" date="2025-09" db="UniProtKB">
        <authorList>
            <consortium name="Ensembl"/>
        </authorList>
    </citation>
    <scope>IDENTIFICATION</scope>
</reference>
<keyword evidence="7" id="KW-0868">Chloride</keyword>
<keyword evidence="7" id="KW-0869">Chloride channel</keyword>
<dbReference type="Proteomes" id="UP000694406">
    <property type="component" value="Unplaced"/>
</dbReference>
<comment type="function">
    <text evidence="7">Forms chloride channels.</text>
</comment>
<dbReference type="AlphaFoldDB" id="A0A8C5STR7"/>
<evidence type="ECO:0000256" key="7">
    <source>
        <dbReference type="RuleBase" id="RU363126"/>
    </source>
</evidence>
<sequence length="120" mass="13930">MFEKLALYCNSYAELIPVSFVLGFYVTLVVSRWWGQYESIPWPDRIMNLVSSGVDGKDEYGRLLRRTLMRYINLLSVLILRSVSTAVFKRFPSMEHVVTAGRHCQDNSARMKCHESWCTS</sequence>
<dbReference type="GeneTree" id="ENSGT00940000158650"/>
<accession>A0A8C5STR7</accession>
<dbReference type="PANTHER" id="PTHR10736:SF4">
    <property type="entry name" value="BESTROPHIN-1"/>
    <property type="match status" value="1"/>
</dbReference>
<keyword evidence="2 7" id="KW-0812">Transmembrane</keyword>
<keyword evidence="9" id="KW-1185">Reference proteome</keyword>
<comment type="similarity">
    <text evidence="6 7">Belongs to the anion channel-forming bestrophin (TC 1.A.46) family. Calcium-sensitive chloride channel subfamily.</text>
</comment>
<evidence type="ECO:0000256" key="1">
    <source>
        <dbReference type="ARBA" id="ARBA00004370"/>
    </source>
</evidence>
<protein>
    <recommendedName>
        <fullName evidence="7">Bestrophin homolog</fullName>
    </recommendedName>
</protein>
<evidence type="ECO:0000256" key="5">
    <source>
        <dbReference type="ARBA" id="ARBA00024167"/>
    </source>
</evidence>
<evidence type="ECO:0000313" key="8">
    <source>
        <dbReference type="Ensembl" id="ENSLLTP00000022147.1"/>
    </source>
</evidence>
<keyword evidence="7" id="KW-0407">Ion channel</keyword>
<evidence type="ECO:0000256" key="4">
    <source>
        <dbReference type="ARBA" id="ARBA00023136"/>
    </source>
</evidence>
<dbReference type="GO" id="GO:0005886">
    <property type="term" value="C:plasma membrane"/>
    <property type="evidence" value="ECO:0007669"/>
    <property type="project" value="UniProtKB-SubCell"/>
</dbReference>
<evidence type="ECO:0000256" key="2">
    <source>
        <dbReference type="ARBA" id="ARBA00022692"/>
    </source>
</evidence>
<evidence type="ECO:0000256" key="3">
    <source>
        <dbReference type="ARBA" id="ARBA00022989"/>
    </source>
</evidence>
<keyword evidence="7" id="KW-1003">Cell membrane</keyword>
<dbReference type="PANTHER" id="PTHR10736">
    <property type="entry name" value="BESTROPHIN"/>
    <property type="match status" value="1"/>
</dbReference>
<dbReference type="InterPro" id="IPR021134">
    <property type="entry name" value="Bestrophin-like"/>
</dbReference>
<dbReference type="GO" id="GO:0005254">
    <property type="term" value="F:chloride channel activity"/>
    <property type="evidence" value="ECO:0007669"/>
    <property type="project" value="UniProtKB-KW"/>
</dbReference>
<keyword evidence="7" id="KW-0813">Transport</keyword>
<comment type="subcellular location">
    <subcellularLocation>
        <location evidence="7">Cell membrane</location>
        <topology evidence="7">Multi-pass membrane protein</topology>
    </subcellularLocation>
    <subcellularLocation>
        <location evidence="1">Membrane</location>
    </subcellularLocation>
</comment>
<comment type="caution">
    <text evidence="7">Lacks conserved residue(s) required for the propagation of feature annotation.</text>
</comment>
<evidence type="ECO:0000313" key="9">
    <source>
        <dbReference type="Proteomes" id="UP000694406"/>
    </source>
</evidence>
<feature type="transmembrane region" description="Helical" evidence="7">
    <location>
        <begin position="12"/>
        <end position="34"/>
    </location>
</feature>
<dbReference type="Ensembl" id="ENSLLTT00000022971.1">
    <property type="protein sequence ID" value="ENSLLTP00000022147.1"/>
    <property type="gene ID" value="ENSLLTG00000016494.1"/>
</dbReference>